<proteinExistence type="predicted"/>
<dbReference type="Proteomes" id="UP000623467">
    <property type="component" value="Unassembled WGS sequence"/>
</dbReference>
<gene>
    <name evidence="1" type="ORF">MSAN_02455900</name>
</gene>
<dbReference type="EMBL" id="JACAZH010000067">
    <property type="protein sequence ID" value="KAF7330620.1"/>
    <property type="molecule type" value="Genomic_DNA"/>
</dbReference>
<protein>
    <submittedName>
        <fullName evidence="1">Uncharacterized protein</fullName>
    </submittedName>
</protein>
<comment type="caution">
    <text evidence="1">The sequence shown here is derived from an EMBL/GenBank/DDBJ whole genome shotgun (WGS) entry which is preliminary data.</text>
</comment>
<sequence>MPLITSSSGFQIHGGNFYDVSGDMNIHSTQSVIGLSNDPLTVLESGLTASSRRLVGPQRNGRQIEAARMMPYGHRFKSVPMDLVISYHPQRRYHYFQAHPRPILSGERSNIPPVTIKTAVVRRKVIGIGWTPRQSLRDAEPFNFSRPTIKTGVRRREMFLSLRIQLGTIECISISAET</sequence>
<dbReference type="OrthoDB" id="3067954at2759"/>
<evidence type="ECO:0000313" key="2">
    <source>
        <dbReference type="Proteomes" id="UP000623467"/>
    </source>
</evidence>
<reference evidence="1" key="1">
    <citation type="submission" date="2020-05" db="EMBL/GenBank/DDBJ databases">
        <title>Mycena genomes resolve the evolution of fungal bioluminescence.</title>
        <authorList>
            <person name="Tsai I.J."/>
        </authorList>
    </citation>
    <scope>NUCLEOTIDE SEQUENCE</scope>
    <source>
        <strain evidence="1">160909Yilan</strain>
    </source>
</reference>
<organism evidence="1 2">
    <name type="scientific">Mycena sanguinolenta</name>
    <dbReference type="NCBI Taxonomy" id="230812"/>
    <lineage>
        <taxon>Eukaryota</taxon>
        <taxon>Fungi</taxon>
        <taxon>Dikarya</taxon>
        <taxon>Basidiomycota</taxon>
        <taxon>Agaricomycotina</taxon>
        <taxon>Agaricomycetes</taxon>
        <taxon>Agaricomycetidae</taxon>
        <taxon>Agaricales</taxon>
        <taxon>Marasmiineae</taxon>
        <taxon>Mycenaceae</taxon>
        <taxon>Mycena</taxon>
    </lineage>
</organism>
<dbReference type="AlphaFoldDB" id="A0A8H6WXX1"/>
<keyword evidence="2" id="KW-1185">Reference proteome</keyword>
<name>A0A8H6WXX1_9AGAR</name>
<evidence type="ECO:0000313" key="1">
    <source>
        <dbReference type="EMBL" id="KAF7330620.1"/>
    </source>
</evidence>
<accession>A0A8H6WXX1</accession>